<dbReference type="KEGG" id="prel:PRELSG_0911600"/>
<name>A0A1J1H995_PLARL</name>
<gene>
    <name evidence="1" type="ORF">PRELSG_0911600</name>
</gene>
<reference evidence="1 2" key="1">
    <citation type="submission" date="2015-04" db="EMBL/GenBank/DDBJ databases">
        <authorList>
            <consortium name="Pathogen Informatics"/>
        </authorList>
    </citation>
    <scope>NUCLEOTIDE SEQUENCE [LARGE SCALE GENOMIC DNA]</scope>
    <source>
        <strain evidence="1 2">SGS1</strain>
    </source>
</reference>
<dbReference type="GeneID" id="39736128"/>
<dbReference type="RefSeq" id="XP_028533021.1">
    <property type="nucleotide sequence ID" value="XM_028676542.1"/>
</dbReference>
<keyword evidence="2" id="KW-1185">Reference proteome</keyword>
<dbReference type="OrthoDB" id="372381at2759"/>
<evidence type="ECO:0000313" key="1">
    <source>
        <dbReference type="EMBL" id="CRH00016.1"/>
    </source>
</evidence>
<dbReference type="Proteomes" id="UP000220158">
    <property type="component" value="Chromosome 9"/>
</dbReference>
<evidence type="ECO:0000313" key="2">
    <source>
        <dbReference type="Proteomes" id="UP000220158"/>
    </source>
</evidence>
<proteinExistence type="predicted"/>
<organism evidence="1 2">
    <name type="scientific">Plasmodium relictum</name>
    <dbReference type="NCBI Taxonomy" id="85471"/>
    <lineage>
        <taxon>Eukaryota</taxon>
        <taxon>Sar</taxon>
        <taxon>Alveolata</taxon>
        <taxon>Apicomplexa</taxon>
        <taxon>Aconoidasida</taxon>
        <taxon>Haemosporida</taxon>
        <taxon>Plasmodiidae</taxon>
        <taxon>Plasmodium</taxon>
        <taxon>Plasmodium (Haemamoeba)</taxon>
    </lineage>
</organism>
<dbReference type="AlphaFoldDB" id="A0A1J1H995"/>
<sequence>MNKLHYIENDTVKDYEKSSFSKDEYNISEDSDKEIMVINRMLKSKIFFQSNNNNNNMNRKIIKKSTSICNTKEKFDKNKQNTYKLRKSLNNQFKKVENELYRNTTLKYEQNSFKKLEKINFKKVTENTKKKNKIEKNSDLNKNEYKIKGNEKSEIDKCDNLYMDTELVSKIEINNKCMNHNNVKNNITNNSFDKMEDRTIKQHNNCNNNEKEIGENIYKINQNNNFNYSYSYDITKKNLENNYMGKNEENNVENSSDKNIEQNINCCIEGNIEEKYYHLNNSNIYESNKNTCLQNKNENILINEVDSSMIKYDEFELEEINKELEGIIEEENNIQEQIIHLTNKELDIAIQIRKIKHNQIFMEKENEKKEYEQCIE</sequence>
<protein>
    <submittedName>
        <fullName evidence="1">Uncharacterized protein</fullName>
    </submittedName>
</protein>
<dbReference type="EMBL" id="LN835304">
    <property type="protein sequence ID" value="CRH00016.1"/>
    <property type="molecule type" value="Genomic_DNA"/>
</dbReference>
<accession>A0A1J1H995</accession>
<dbReference type="VEuPathDB" id="PlasmoDB:PRELSG_0911600"/>